<protein>
    <submittedName>
        <fullName evidence="9">Cytochrome P450</fullName>
    </submittedName>
</protein>
<dbReference type="InterPro" id="IPR017972">
    <property type="entry name" value="Cyt_P450_CS"/>
</dbReference>
<dbReference type="GO" id="GO:0016705">
    <property type="term" value="F:oxidoreductase activity, acting on paired donors, with incorporation or reduction of molecular oxygen"/>
    <property type="evidence" value="ECO:0007669"/>
    <property type="project" value="InterPro"/>
</dbReference>
<dbReference type="InterPro" id="IPR002403">
    <property type="entry name" value="Cyt_P450_E_grp-IV"/>
</dbReference>
<dbReference type="EMBL" id="LHQR01000065">
    <property type="protein sequence ID" value="KXG49253.1"/>
    <property type="molecule type" value="Genomic_DNA"/>
</dbReference>
<dbReference type="Pfam" id="PF00067">
    <property type="entry name" value="p450"/>
    <property type="match status" value="1"/>
</dbReference>
<dbReference type="Gene3D" id="3.40.30.10">
    <property type="entry name" value="Glutaredoxin"/>
    <property type="match status" value="1"/>
</dbReference>
<dbReference type="OrthoDB" id="1470350at2759"/>
<keyword evidence="7" id="KW-1133">Transmembrane helix</keyword>
<dbReference type="Pfam" id="PF22041">
    <property type="entry name" value="GST_C_7"/>
    <property type="match status" value="1"/>
</dbReference>
<dbReference type="GO" id="GO:0043386">
    <property type="term" value="P:mycotoxin biosynthetic process"/>
    <property type="evidence" value="ECO:0007669"/>
    <property type="project" value="UniProtKB-ARBA"/>
</dbReference>
<comment type="similarity">
    <text evidence="2">Belongs to the cytochrome P450 family.</text>
</comment>
<dbReference type="GO" id="GO:0004497">
    <property type="term" value="F:monooxygenase activity"/>
    <property type="evidence" value="ECO:0007669"/>
    <property type="project" value="InterPro"/>
</dbReference>
<dbReference type="STRING" id="5078.A0A135LJV0"/>
<keyword evidence="4" id="KW-0560">Oxidoreductase</keyword>
<dbReference type="SUPFAM" id="SSF48264">
    <property type="entry name" value="Cytochrome P450"/>
    <property type="match status" value="1"/>
</dbReference>
<dbReference type="InterPro" id="IPR050121">
    <property type="entry name" value="Cytochrome_P450_monoxygenase"/>
</dbReference>
<dbReference type="PRINTS" id="PR00385">
    <property type="entry name" value="P450"/>
</dbReference>
<name>A0A135LJV0_PENPA</name>
<keyword evidence="10" id="KW-1185">Reference proteome</keyword>
<reference evidence="9 10" key="1">
    <citation type="journal article" date="2016" name="BMC Genomics">
        <title>Genome sequencing and secondary metabolism of the postharvest pathogen Penicillium griseofulvum.</title>
        <authorList>
            <person name="Banani H."/>
            <person name="Marcet-Houben M."/>
            <person name="Ballester A.R."/>
            <person name="Abbruscato P."/>
            <person name="Gonzalez-Candelas L."/>
            <person name="Gabaldon T."/>
            <person name="Spadaro D."/>
        </authorList>
    </citation>
    <scope>NUCLEOTIDE SEQUENCE [LARGE SCALE GENOMIC DNA]</scope>
    <source>
        <strain evidence="9 10">PG3</strain>
    </source>
</reference>
<evidence type="ECO:0000256" key="6">
    <source>
        <dbReference type="PIRSR" id="PIRSR602403-1"/>
    </source>
</evidence>
<dbReference type="PANTHER" id="PTHR24305:SF228">
    <property type="entry name" value="P450 MONOOXYGENASE, PUTATIVE (AFU_ORTHOLOGUE AFUA_3G03930)-RELATED"/>
    <property type="match status" value="1"/>
</dbReference>
<organism evidence="9 10">
    <name type="scientific">Penicillium patulum</name>
    <name type="common">Penicillium griseofulvum</name>
    <dbReference type="NCBI Taxonomy" id="5078"/>
    <lineage>
        <taxon>Eukaryota</taxon>
        <taxon>Fungi</taxon>
        <taxon>Dikarya</taxon>
        <taxon>Ascomycota</taxon>
        <taxon>Pezizomycotina</taxon>
        <taxon>Eurotiomycetes</taxon>
        <taxon>Eurotiomycetidae</taxon>
        <taxon>Eurotiales</taxon>
        <taxon>Aspergillaceae</taxon>
        <taxon>Penicillium</taxon>
    </lineage>
</organism>
<feature type="transmembrane region" description="Helical" evidence="7">
    <location>
        <begin position="603"/>
        <end position="622"/>
    </location>
</feature>
<feature type="binding site" description="axial binding residue" evidence="6">
    <location>
        <position position="444"/>
    </location>
    <ligand>
        <name>heme</name>
        <dbReference type="ChEBI" id="CHEBI:30413"/>
    </ligand>
    <ligandPart>
        <name>Fe</name>
        <dbReference type="ChEBI" id="CHEBI:18248"/>
    </ligandPart>
</feature>
<evidence type="ECO:0000256" key="4">
    <source>
        <dbReference type="ARBA" id="ARBA00023002"/>
    </source>
</evidence>
<dbReference type="PROSITE" id="PS00086">
    <property type="entry name" value="CYTOCHROME_P450"/>
    <property type="match status" value="1"/>
</dbReference>
<feature type="domain" description="Glutathione S-transferase UstS-like C-terminal" evidence="8">
    <location>
        <begin position="770"/>
        <end position="876"/>
    </location>
</feature>
<dbReference type="InterPro" id="IPR036282">
    <property type="entry name" value="Glutathione-S-Trfase_C_sf"/>
</dbReference>
<dbReference type="Gene3D" id="1.10.630.10">
    <property type="entry name" value="Cytochrome P450"/>
    <property type="match status" value="1"/>
</dbReference>
<dbReference type="GeneID" id="63706136"/>
<dbReference type="GO" id="GO:0020037">
    <property type="term" value="F:heme binding"/>
    <property type="evidence" value="ECO:0007669"/>
    <property type="project" value="InterPro"/>
</dbReference>
<keyword evidence="3 6" id="KW-0479">Metal-binding</keyword>
<dbReference type="Gene3D" id="1.20.1050.10">
    <property type="match status" value="1"/>
</dbReference>
<dbReference type="PANTHER" id="PTHR24305">
    <property type="entry name" value="CYTOCHROME P450"/>
    <property type="match status" value="1"/>
</dbReference>
<dbReference type="PRINTS" id="PR00465">
    <property type="entry name" value="EP450IV"/>
</dbReference>
<dbReference type="Proteomes" id="UP000070168">
    <property type="component" value="Unassembled WGS sequence"/>
</dbReference>
<dbReference type="CDD" id="cd11059">
    <property type="entry name" value="CYP_fungal"/>
    <property type="match status" value="1"/>
</dbReference>
<evidence type="ECO:0000256" key="1">
    <source>
        <dbReference type="ARBA" id="ARBA00001971"/>
    </source>
</evidence>
<comment type="cofactor">
    <cofactor evidence="1 6">
        <name>heme</name>
        <dbReference type="ChEBI" id="CHEBI:30413"/>
    </cofactor>
</comment>
<evidence type="ECO:0000256" key="3">
    <source>
        <dbReference type="ARBA" id="ARBA00022723"/>
    </source>
</evidence>
<evidence type="ECO:0000313" key="9">
    <source>
        <dbReference type="EMBL" id="KXG49253.1"/>
    </source>
</evidence>
<dbReference type="SUPFAM" id="SSF47616">
    <property type="entry name" value="GST C-terminal domain-like"/>
    <property type="match status" value="1"/>
</dbReference>
<dbReference type="InterPro" id="IPR001128">
    <property type="entry name" value="Cyt_P450"/>
</dbReference>
<dbReference type="GO" id="GO:0005506">
    <property type="term" value="F:iron ion binding"/>
    <property type="evidence" value="ECO:0007669"/>
    <property type="project" value="InterPro"/>
</dbReference>
<keyword evidence="7" id="KW-0472">Membrane</keyword>
<keyword evidence="7" id="KW-0812">Transmembrane</keyword>
<proteinExistence type="inferred from homology"/>
<sequence>MTPLIPLVLVILTSYLIYHHVINPYFLSPLSAIPNAHLTSPLSSYWIDRKRSTGTEVLAIYDLHQKYGPIVRLGPKELSVNSIHGLRTIYTGAFEKHSFYNDLFVNFNIENLVGMLHNAPHAHQKRMLSKTYSKSFLQESGDLRAISKVVIWDRLMPIIKKAGESGEVLNVLPLFQAVGMDFTSSFLFGLRQGTRYVLNIPDWKVWLEEYERFKYMSRDDRYMGFIESWCLGLCERTEASEKEVILRDEEKFPSSNPVIYNQLRQSLLTQKEHDPRPLNLAIASELLDHLVAGHETSGITFTYMMWELSRQPQLQAELRKELLTLSPSLRYSGTDGENPLASPSAVDALPLLDAMVRETLRLHSPAPAQLPRVTPTTEKGTSLHGYDNIPGGVRVSSTAYSLHRISEVYPRPLEWLPQRWLEAGDKIHDMRRLFWPFGSGGRMCLGSNFALQEIKLVMAVVYSNYTTSIVDDDGIEQDYAFIALPHRIILTAFLVLLGITALVIHGSNAKQFEHWYPFYRFTLTGEGEAPACLKNYTREVEKFGPQHSMTCKTLVTCIYSNTKEIDKADMSSALVLLGLAPTVLGQIGPTIHNKAQLCFHYPILGLLCVLGAPAMAFGMPWAKTDPREPPQGSAFASGEKWITPYKTTWVPLPAVSSVRSALNIPASRKFADGSPYHTLPIISDPATGRIVGDSFEIATYLQEQYPSSGAGDLFPAQELEFVFGRDLALFAPIAEAEVAEGPTTAYVKFNTNVDAVFSAHARLMAHGMPFDPATAEECKEMFSRRVGVPWDALAISGEEREELLRSFEETLAGLAKLYISDASGPFIMGSRASYADFIVGGWLRMSLGMLPKEEWEAIKGWHSGVFGRLHEALEAFAQMD</sequence>
<dbReference type="InterPro" id="IPR036396">
    <property type="entry name" value="Cyt_P450_sf"/>
</dbReference>
<evidence type="ECO:0000256" key="2">
    <source>
        <dbReference type="ARBA" id="ARBA00010617"/>
    </source>
</evidence>
<evidence type="ECO:0000256" key="5">
    <source>
        <dbReference type="ARBA" id="ARBA00023004"/>
    </source>
</evidence>
<evidence type="ECO:0000259" key="8">
    <source>
        <dbReference type="Pfam" id="PF22041"/>
    </source>
</evidence>
<dbReference type="RefSeq" id="XP_040647789.1">
    <property type="nucleotide sequence ID" value="XM_040790836.1"/>
</dbReference>
<dbReference type="FunFam" id="1.10.630.10:FF:000115">
    <property type="entry name" value="Cytochrome P450 monooxygenase, putative"/>
    <property type="match status" value="1"/>
</dbReference>
<dbReference type="InterPro" id="IPR054416">
    <property type="entry name" value="GST_UstS-like_C"/>
</dbReference>
<feature type="transmembrane region" description="Helical" evidence="7">
    <location>
        <begin position="484"/>
        <end position="504"/>
    </location>
</feature>
<gene>
    <name evidence="9" type="ORF">PGRI_031230</name>
</gene>
<evidence type="ECO:0000256" key="7">
    <source>
        <dbReference type="SAM" id="Phobius"/>
    </source>
</evidence>
<accession>A0A135LJV0</accession>
<comment type="caution">
    <text evidence="9">The sequence shown here is derived from an EMBL/GenBank/DDBJ whole genome shotgun (WGS) entry which is preliminary data.</text>
</comment>
<dbReference type="AlphaFoldDB" id="A0A135LJV0"/>
<keyword evidence="6" id="KW-0349">Heme</keyword>
<evidence type="ECO:0000313" key="10">
    <source>
        <dbReference type="Proteomes" id="UP000070168"/>
    </source>
</evidence>
<keyword evidence="5 6" id="KW-0408">Iron</keyword>